<protein>
    <submittedName>
        <fullName evidence="1">Uncharacterized protein</fullName>
    </submittedName>
</protein>
<reference evidence="1 2" key="1">
    <citation type="submission" date="2014-04" db="EMBL/GenBank/DDBJ databases">
        <authorList>
            <person name="Sears C."/>
            <person name="Carroll K."/>
            <person name="Sack B.R."/>
            <person name="Qadri F."/>
            <person name="Myers L.L."/>
            <person name="Chung G.-T."/>
            <person name="Escheverria P."/>
            <person name="Fraser C.M."/>
            <person name="Sadzewicz L."/>
            <person name="Shefchek K.A."/>
            <person name="Tallon L."/>
            <person name="Das S.P."/>
            <person name="Daugherty S."/>
            <person name="Mongodin E.F."/>
        </authorList>
    </citation>
    <scope>NUCLEOTIDE SEQUENCE [LARGE SCALE GENOMIC DNA]</scope>
    <source>
        <strain evidence="2">3775 SL(B) 10 (iv)</strain>
    </source>
</reference>
<accession>A0A078R9T2</accession>
<evidence type="ECO:0000313" key="2">
    <source>
        <dbReference type="Proteomes" id="UP000028134"/>
    </source>
</evidence>
<organism evidence="1 2">
    <name type="scientific">Phocaeicola vulgatus str. 3775 SL</name>
    <name type="common">B</name>
    <name type="synonym">iv</name>
    <dbReference type="NCBI Taxonomy" id="1339350"/>
    <lineage>
        <taxon>Bacteria</taxon>
        <taxon>Pseudomonadati</taxon>
        <taxon>Bacteroidota</taxon>
        <taxon>Bacteroidia</taxon>
        <taxon>Bacteroidales</taxon>
        <taxon>Bacteroidaceae</taxon>
        <taxon>Phocaeicola</taxon>
    </lineage>
</organism>
<dbReference type="Proteomes" id="UP000028134">
    <property type="component" value="Unassembled WGS sequence"/>
</dbReference>
<dbReference type="EMBL" id="JNHI01000005">
    <property type="protein sequence ID" value="KDS32264.1"/>
    <property type="molecule type" value="Genomic_DNA"/>
</dbReference>
<dbReference type="AlphaFoldDB" id="A0A078R9T2"/>
<comment type="caution">
    <text evidence="1">The sequence shown here is derived from an EMBL/GenBank/DDBJ whole genome shotgun (WGS) entry which is preliminary data.</text>
</comment>
<dbReference type="PATRIC" id="fig|1339350.3.peg.1094"/>
<proteinExistence type="predicted"/>
<gene>
    <name evidence="1" type="ORF">M097_1137</name>
</gene>
<sequence>MRGCGITPFFCVDKFYIHVDLFYNFTDVPFVYLANIQ</sequence>
<name>A0A078R9T2_PHOVU</name>
<evidence type="ECO:0000313" key="1">
    <source>
        <dbReference type="EMBL" id="KDS32264.1"/>
    </source>
</evidence>